<dbReference type="Proteomes" id="UP000019132">
    <property type="component" value="Unassembled WGS sequence"/>
</dbReference>
<dbReference type="InterPro" id="IPR036770">
    <property type="entry name" value="Ankyrin_rpt-contain_sf"/>
</dbReference>
<feature type="repeat" description="ANK" evidence="3">
    <location>
        <begin position="131"/>
        <end position="163"/>
    </location>
</feature>
<evidence type="ECO:0000256" key="3">
    <source>
        <dbReference type="PROSITE-ProRule" id="PRU00023"/>
    </source>
</evidence>
<dbReference type="PANTHER" id="PTHR24198">
    <property type="entry name" value="ANKYRIN REPEAT AND PROTEIN KINASE DOMAIN-CONTAINING PROTEIN"/>
    <property type="match status" value="1"/>
</dbReference>
<dbReference type="PANTHER" id="PTHR24198:SF165">
    <property type="entry name" value="ANKYRIN REPEAT-CONTAINING PROTEIN-RELATED"/>
    <property type="match status" value="1"/>
</dbReference>
<dbReference type="Gene3D" id="1.25.40.20">
    <property type="entry name" value="Ankyrin repeat-containing domain"/>
    <property type="match status" value="3"/>
</dbReference>
<feature type="repeat" description="ANK" evidence="3">
    <location>
        <begin position="197"/>
        <end position="229"/>
    </location>
</feature>
<dbReference type="eggNOG" id="KOG4177">
    <property type="taxonomic scope" value="Eukaryota"/>
</dbReference>
<evidence type="ECO:0000256" key="1">
    <source>
        <dbReference type="ARBA" id="ARBA00022737"/>
    </source>
</evidence>
<dbReference type="STRING" id="431595.K3WR22"/>
<name>K3WR22_GLOUD</name>
<dbReference type="PROSITE" id="PS50088">
    <property type="entry name" value="ANK_REPEAT"/>
    <property type="match status" value="3"/>
</dbReference>
<reference evidence="4" key="3">
    <citation type="submission" date="2015-02" db="UniProtKB">
        <authorList>
            <consortium name="EnsemblProtists"/>
        </authorList>
    </citation>
    <scope>IDENTIFICATION</scope>
    <source>
        <strain evidence="4">DAOM BR144</strain>
    </source>
</reference>
<reference evidence="5" key="2">
    <citation type="submission" date="2010-04" db="EMBL/GenBank/DDBJ databases">
        <authorList>
            <person name="Buell R."/>
            <person name="Hamilton J."/>
            <person name="Hostetler J."/>
        </authorList>
    </citation>
    <scope>NUCLEOTIDE SEQUENCE [LARGE SCALE GENOMIC DNA]</scope>
    <source>
        <strain evidence="5">DAOM:BR144</strain>
    </source>
</reference>
<protein>
    <submittedName>
        <fullName evidence="4">Uncharacterized protein</fullName>
    </submittedName>
</protein>
<dbReference type="EMBL" id="GL376629">
    <property type="status" value="NOT_ANNOTATED_CDS"/>
    <property type="molecule type" value="Genomic_DNA"/>
</dbReference>
<keyword evidence="2 3" id="KW-0040">ANK repeat</keyword>
<sequence>MATILALQPALINVSDHSQGMEPAMTALQLCVWHNHTAAVAWLVDVGGANLEVANESGVTPLLLDIMRIGIQKMRLMPLLRLCHVDMSSRVEMARLQRSFAKDRSSYGDIDTSTLNVLLARGANVNHCSSDGDTALLLAVDEGLIRHTQILLESGADAHFRDTRGRTVLEIACEHGYMDIAQLLLNAAPTLFHVAGLSDRLLHIAVEYDARECVRFLLSSGVDVDWQDGEDGARAIHLACRLQNTELLRVLLGCKADPNVFCKVEAEKRESDDDGENRWVSPYHIVTLRHGYEQIDLLAEHGADINLCHP</sequence>
<dbReference type="InterPro" id="IPR002110">
    <property type="entry name" value="Ankyrin_rpt"/>
</dbReference>
<proteinExistence type="predicted"/>
<keyword evidence="1" id="KW-0677">Repeat</keyword>
<dbReference type="SUPFAM" id="SSF48403">
    <property type="entry name" value="Ankyrin repeat"/>
    <property type="match status" value="1"/>
</dbReference>
<dbReference type="EnsemblProtists" id="PYU1_T007416">
    <property type="protein sequence ID" value="PYU1_T007416"/>
    <property type="gene ID" value="PYU1_G007400"/>
</dbReference>
<dbReference type="PROSITE" id="PS50297">
    <property type="entry name" value="ANK_REP_REGION"/>
    <property type="match status" value="1"/>
</dbReference>
<keyword evidence="5" id="KW-1185">Reference proteome</keyword>
<dbReference type="Pfam" id="PF12796">
    <property type="entry name" value="Ank_2"/>
    <property type="match status" value="2"/>
</dbReference>
<dbReference type="AlphaFoldDB" id="K3WR22"/>
<organism evidence="4 5">
    <name type="scientific">Globisporangium ultimum (strain ATCC 200006 / CBS 805.95 / DAOM BR144)</name>
    <name type="common">Pythium ultimum</name>
    <dbReference type="NCBI Taxonomy" id="431595"/>
    <lineage>
        <taxon>Eukaryota</taxon>
        <taxon>Sar</taxon>
        <taxon>Stramenopiles</taxon>
        <taxon>Oomycota</taxon>
        <taxon>Peronosporomycetes</taxon>
        <taxon>Pythiales</taxon>
        <taxon>Pythiaceae</taxon>
        <taxon>Globisporangium</taxon>
    </lineage>
</organism>
<feature type="repeat" description="ANK" evidence="3">
    <location>
        <begin position="231"/>
        <end position="263"/>
    </location>
</feature>
<reference evidence="5" key="1">
    <citation type="journal article" date="2010" name="Genome Biol.">
        <title>Genome sequence of the necrotrophic plant pathogen Pythium ultimum reveals original pathogenicity mechanisms and effector repertoire.</title>
        <authorList>
            <person name="Levesque C.A."/>
            <person name="Brouwer H."/>
            <person name="Cano L."/>
            <person name="Hamilton J.P."/>
            <person name="Holt C."/>
            <person name="Huitema E."/>
            <person name="Raffaele S."/>
            <person name="Robideau G.P."/>
            <person name="Thines M."/>
            <person name="Win J."/>
            <person name="Zerillo M.M."/>
            <person name="Beakes G.W."/>
            <person name="Boore J.L."/>
            <person name="Busam D."/>
            <person name="Dumas B."/>
            <person name="Ferriera S."/>
            <person name="Fuerstenberg S.I."/>
            <person name="Gachon C.M."/>
            <person name="Gaulin E."/>
            <person name="Govers F."/>
            <person name="Grenville-Briggs L."/>
            <person name="Horner N."/>
            <person name="Hostetler J."/>
            <person name="Jiang R.H."/>
            <person name="Johnson J."/>
            <person name="Krajaejun T."/>
            <person name="Lin H."/>
            <person name="Meijer H.J."/>
            <person name="Moore B."/>
            <person name="Morris P."/>
            <person name="Phuntmart V."/>
            <person name="Puiu D."/>
            <person name="Shetty J."/>
            <person name="Stajich J.E."/>
            <person name="Tripathy S."/>
            <person name="Wawra S."/>
            <person name="van West P."/>
            <person name="Whitty B.R."/>
            <person name="Coutinho P.M."/>
            <person name="Henrissat B."/>
            <person name="Martin F."/>
            <person name="Thomas P.D."/>
            <person name="Tyler B.M."/>
            <person name="De Vries R.P."/>
            <person name="Kamoun S."/>
            <person name="Yandell M."/>
            <person name="Tisserat N."/>
            <person name="Buell C.R."/>
        </authorList>
    </citation>
    <scope>NUCLEOTIDE SEQUENCE</scope>
    <source>
        <strain evidence="5">DAOM:BR144</strain>
    </source>
</reference>
<evidence type="ECO:0000256" key="2">
    <source>
        <dbReference type="ARBA" id="ARBA00023043"/>
    </source>
</evidence>
<dbReference type="InParanoid" id="K3WR22"/>
<dbReference type="SMART" id="SM00248">
    <property type="entry name" value="ANK"/>
    <property type="match status" value="6"/>
</dbReference>
<dbReference type="VEuPathDB" id="FungiDB:PYU1_G007400"/>
<dbReference type="HOGENOM" id="CLU_039130_0_0_1"/>
<evidence type="ECO:0000313" key="5">
    <source>
        <dbReference type="Proteomes" id="UP000019132"/>
    </source>
</evidence>
<accession>K3WR22</accession>
<evidence type="ECO:0000313" key="4">
    <source>
        <dbReference type="EnsemblProtists" id="PYU1_T007416"/>
    </source>
</evidence>